<sequence length="289" mass="31657">MAVESVKIVSKDGAQIIAPLYRSDETSSDNNGSEKTLFVLLPAMGVKASFYKPVAEILQAKGYNVLLCDLRGQGTSNRKPPTYKFGYAEILELDLPAYIEAAKHACPQNQIILLGHSLGGHLSLLYKATNPKDISAVAIIASGSVYYRAYQGIEAVKIWIGTQSSVLVSTLFGYFPGHKLGFGGKQPKALMRDWARQGRTGNFLPKGAQKNYEAALSRAAFPIFALSLEGDNFAPHSAADHLVSKLPKAHVKRVCYKPPAGIKEKIDHFRWVKHSDDIAAYLTLWAEHL</sequence>
<dbReference type="PANTHER" id="PTHR43798">
    <property type="entry name" value="MONOACYLGLYCEROL LIPASE"/>
    <property type="match status" value="1"/>
</dbReference>
<dbReference type="OrthoDB" id="9785076at2"/>
<keyword evidence="2" id="KW-0378">Hydrolase</keyword>
<dbReference type="InterPro" id="IPR022742">
    <property type="entry name" value="Hydrolase_4"/>
</dbReference>
<accession>A0A420WDV0</accession>
<proteinExistence type="predicted"/>
<dbReference type="GO" id="GO:0016787">
    <property type="term" value="F:hydrolase activity"/>
    <property type="evidence" value="ECO:0007669"/>
    <property type="project" value="UniProtKB-KW"/>
</dbReference>
<dbReference type="RefSeq" id="WP_121101470.1">
    <property type="nucleotide sequence ID" value="NZ_RBII01000002.1"/>
</dbReference>
<comment type="caution">
    <text evidence="2">The sequence shown here is derived from an EMBL/GenBank/DDBJ whole genome shotgun (WGS) entry which is preliminary data.</text>
</comment>
<dbReference type="InterPro" id="IPR050266">
    <property type="entry name" value="AB_hydrolase_sf"/>
</dbReference>
<evidence type="ECO:0000313" key="2">
    <source>
        <dbReference type="EMBL" id="RKQ69191.1"/>
    </source>
</evidence>
<dbReference type="EMBL" id="RBII01000002">
    <property type="protein sequence ID" value="RKQ69191.1"/>
    <property type="molecule type" value="Genomic_DNA"/>
</dbReference>
<dbReference type="AlphaFoldDB" id="A0A420WDV0"/>
<dbReference type="InParanoid" id="A0A420WDV0"/>
<reference evidence="2 3" key="1">
    <citation type="submission" date="2018-10" db="EMBL/GenBank/DDBJ databases">
        <title>Genomic Encyclopedia of Type Strains, Phase IV (KMG-IV): sequencing the most valuable type-strain genomes for metagenomic binning, comparative biology and taxonomic classification.</title>
        <authorList>
            <person name="Goeker M."/>
        </authorList>
    </citation>
    <scope>NUCLEOTIDE SEQUENCE [LARGE SCALE GENOMIC DNA]</scope>
    <source>
        <strain evidence="2 3">DSM 22008</strain>
    </source>
</reference>
<organism evidence="2 3">
    <name type="scientific">Litorimonas taeanensis</name>
    <dbReference type="NCBI Taxonomy" id="568099"/>
    <lineage>
        <taxon>Bacteria</taxon>
        <taxon>Pseudomonadati</taxon>
        <taxon>Pseudomonadota</taxon>
        <taxon>Alphaproteobacteria</taxon>
        <taxon>Maricaulales</taxon>
        <taxon>Robiginitomaculaceae</taxon>
    </lineage>
</organism>
<dbReference type="Proteomes" id="UP000282211">
    <property type="component" value="Unassembled WGS sequence"/>
</dbReference>
<dbReference type="Gene3D" id="3.40.50.1820">
    <property type="entry name" value="alpha/beta hydrolase"/>
    <property type="match status" value="1"/>
</dbReference>
<dbReference type="GO" id="GO:0016020">
    <property type="term" value="C:membrane"/>
    <property type="evidence" value="ECO:0007669"/>
    <property type="project" value="TreeGrafter"/>
</dbReference>
<dbReference type="Pfam" id="PF12146">
    <property type="entry name" value="Hydrolase_4"/>
    <property type="match status" value="1"/>
</dbReference>
<gene>
    <name evidence="2" type="ORF">DES40_1990</name>
</gene>
<evidence type="ECO:0000259" key="1">
    <source>
        <dbReference type="Pfam" id="PF12146"/>
    </source>
</evidence>
<dbReference type="PIRSF" id="PIRSF037442">
    <property type="entry name" value="UCP037442_abhydr"/>
    <property type="match status" value="1"/>
</dbReference>
<keyword evidence="3" id="KW-1185">Reference proteome</keyword>
<dbReference type="PANTHER" id="PTHR43798:SF33">
    <property type="entry name" value="HYDROLASE, PUTATIVE (AFU_ORTHOLOGUE AFUA_2G14860)-RELATED"/>
    <property type="match status" value="1"/>
</dbReference>
<dbReference type="SUPFAM" id="SSF53474">
    <property type="entry name" value="alpha/beta-Hydrolases"/>
    <property type="match status" value="1"/>
</dbReference>
<name>A0A420WDV0_9PROT</name>
<protein>
    <submittedName>
        <fullName evidence="2">Putative alpha/beta hydrolase</fullName>
    </submittedName>
</protein>
<feature type="domain" description="Serine aminopeptidase S33" evidence="1">
    <location>
        <begin position="35"/>
        <end position="256"/>
    </location>
</feature>
<dbReference type="InterPro" id="IPR017208">
    <property type="entry name" value="UCP037442_abhydr"/>
</dbReference>
<evidence type="ECO:0000313" key="3">
    <source>
        <dbReference type="Proteomes" id="UP000282211"/>
    </source>
</evidence>
<dbReference type="InterPro" id="IPR029058">
    <property type="entry name" value="AB_hydrolase_fold"/>
</dbReference>